<evidence type="ECO:0000313" key="1">
    <source>
        <dbReference type="EMBL" id="NJC17516.1"/>
    </source>
</evidence>
<sequence>MKKILIIITGFIFSIALVMQMNITPNNSFTLISLDNIEALASGEIDEPGTGTGTEKVQCNPGTVTLSTAFPTKRWCGDCKMHRLVVNGDGHCSKII</sequence>
<dbReference type="AlphaFoldDB" id="A0A7X6BIZ7"/>
<evidence type="ECO:0000313" key="3">
    <source>
        <dbReference type="Proteomes" id="UP000576368"/>
    </source>
</evidence>
<dbReference type="EMBL" id="CP043839">
    <property type="protein sequence ID" value="WOF14812.1"/>
    <property type="molecule type" value="Genomic_DNA"/>
</dbReference>
<proteinExistence type="predicted"/>
<dbReference type="GeneID" id="86894083"/>
<evidence type="ECO:0000313" key="4">
    <source>
        <dbReference type="Proteomes" id="UP001302374"/>
    </source>
</evidence>
<reference evidence="1 3" key="2">
    <citation type="submission" date="2020-03" db="EMBL/GenBank/DDBJ databases">
        <title>Genomic Encyclopedia of Type Strains, Phase IV (KMG-IV): sequencing the most valuable type-strain genomes for metagenomic binning, comparative biology and taxonomic classification.</title>
        <authorList>
            <person name="Goeker M."/>
        </authorList>
    </citation>
    <scope>NUCLEOTIDE SEQUENCE [LARGE SCALE GENOMIC DNA]</scope>
    <source>
        <strain evidence="1 3">DSM 105722</strain>
    </source>
</reference>
<dbReference type="Proteomes" id="UP001302374">
    <property type="component" value="Chromosome"/>
</dbReference>
<accession>A0A7X6BIZ7</accession>
<reference evidence="2 4" key="1">
    <citation type="submission" date="2019-09" db="EMBL/GenBank/DDBJ databases">
        <title>Butyricimonas paravirosa DSM 105722 (=214-4 = JCM 18677 = CCUG 65563).</title>
        <authorList>
            <person name="Le Roy T."/>
            <person name="Cani P.D."/>
        </authorList>
    </citation>
    <scope>NUCLEOTIDE SEQUENCE [LARGE SCALE GENOMIC DNA]</scope>
    <source>
        <strain evidence="2 4">DSM 105722</strain>
    </source>
</reference>
<name>A0A7X6BIZ7_9BACT</name>
<keyword evidence="4" id="KW-1185">Reference proteome</keyword>
<dbReference type="Proteomes" id="UP000576368">
    <property type="component" value="Unassembled WGS sequence"/>
</dbReference>
<organism evidence="1 3">
    <name type="scientific">Butyricimonas paravirosa</name>
    <dbReference type="NCBI Taxonomy" id="1472417"/>
    <lineage>
        <taxon>Bacteria</taxon>
        <taxon>Pseudomonadati</taxon>
        <taxon>Bacteroidota</taxon>
        <taxon>Bacteroidia</taxon>
        <taxon>Bacteroidales</taxon>
        <taxon>Odoribacteraceae</taxon>
        <taxon>Butyricimonas</taxon>
    </lineage>
</organism>
<dbReference type="EMBL" id="JAATLI010000003">
    <property type="protein sequence ID" value="NJC17516.1"/>
    <property type="molecule type" value="Genomic_DNA"/>
</dbReference>
<gene>
    <name evidence="2" type="ORF">F1644_22265</name>
    <name evidence="1" type="ORF">GGR15_001127</name>
</gene>
<dbReference type="RefSeq" id="WP_118302643.1">
    <property type="nucleotide sequence ID" value="NZ_BMPA01000021.1"/>
</dbReference>
<evidence type="ECO:0000313" key="2">
    <source>
        <dbReference type="EMBL" id="WOF14812.1"/>
    </source>
</evidence>
<protein>
    <submittedName>
        <fullName evidence="1">Uncharacterized protein</fullName>
    </submittedName>
</protein>